<dbReference type="InterPro" id="IPR036737">
    <property type="entry name" value="OmpA-like_sf"/>
</dbReference>
<dbReference type="AlphaFoldDB" id="A0A1H8UPB0"/>
<feature type="signal peptide" evidence="1">
    <location>
        <begin position="1"/>
        <end position="23"/>
    </location>
</feature>
<dbReference type="Gene3D" id="3.40.190.10">
    <property type="entry name" value="Periplasmic binding protein-like II"/>
    <property type="match status" value="1"/>
</dbReference>
<proteinExistence type="predicted"/>
<sequence length="573" mass="62023">MRPRAIAPVLWLTATLSATSVSADAPALNDAVDAPTRACRGGDTLQVALGRSGVDVVPLFANDYALETPANSHFDREGVDVELVAGQALPARVNAFLRCEAPVLRVTQGQLQLVAELLADNSDVDLIGIYHHGWSSGADHLVAREALRTPVDFGGSRIAVGRFSPRLDLLAHLAETGDSQSRRDGIDDWTPPELVHAAMTHGLYDDSPAGRFFDDTSVDAAVMEWSDAAILTSGGERGTGAEGSVAGAHIPLSTRSASRVVSHVYVVRKDYLEANQDQVERFIAALFNAEEQVRESVATGVLDWEAVAEHLLDDAGDADVAESLWSRVETVGLQGNVNWANPEHPRSFARINNEIGRGLQMLGLISQPHALEVASLDYRTIADGIFDQRRVSLPDFDTDEAARAIDQSRADGDLDERTVTRFAITFDPNQTGFPAEQYADDFDEVIAAATRYGGAVFTVEGHADPLKYLQRRHDGAGSEELRSIRQSADNLSLARAREVRESLVAYAGDEGVDLDESQFVTEGRGLEEPATGVCGDQPCAPQTEAEWRSNMRVVVRAVRMEAESSAFSPPDEW</sequence>
<accession>A0A1H8UPB0</accession>
<evidence type="ECO:0000313" key="2">
    <source>
        <dbReference type="EMBL" id="SEP04438.1"/>
    </source>
</evidence>
<dbReference type="SUPFAM" id="SSF53850">
    <property type="entry name" value="Periplasmic binding protein-like II"/>
    <property type="match status" value="1"/>
</dbReference>
<keyword evidence="1" id="KW-0732">Signal</keyword>
<name>A0A1H8UPB0_9GAMM</name>
<protein>
    <submittedName>
        <fullName evidence="2">Outer membrane protein OmpA</fullName>
    </submittedName>
</protein>
<evidence type="ECO:0000256" key="1">
    <source>
        <dbReference type="SAM" id="SignalP"/>
    </source>
</evidence>
<organism evidence="2 3">
    <name type="scientific">Aquisalimonas asiatica</name>
    <dbReference type="NCBI Taxonomy" id="406100"/>
    <lineage>
        <taxon>Bacteria</taxon>
        <taxon>Pseudomonadati</taxon>
        <taxon>Pseudomonadota</taxon>
        <taxon>Gammaproteobacteria</taxon>
        <taxon>Chromatiales</taxon>
        <taxon>Ectothiorhodospiraceae</taxon>
        <taxon>Aquisalimonas</taxon>
    </lineage>
</organism>
<dbReference type="SUPFAM" id="SSF103088">
    <property type="entry name" value="OmpA-like"/>
    <property type="match status" value="1"/>
</dbReference>
<dbReference type="Proteomes" id="UP000199657">
    <property type="component" value="Unassembled WGS sequence"/>
</dbReference>
<keyword evidence="3" id="KW-1185">Reference proteome</keyword>
<dbReference type="STRING" id="406100.SAMN04488052_107102"/>
<dbReference type="EMBL" id="FOEG01000007">
    <property type="protein sequence ID" value="SEP04438.1"/>
    <property type="molecule type" value="Genomic_DNA"/>
</dbReference>
<reference evidence="2 3" key="1">
    <citation type="submission" date="2016-10" db="EMBL/GenBank/DDBJ databases">
        <authorList>
            <person name="de Groot N.N."/>
        </authorList>
    </citation>
    <scope>NUCLEOTIDE SEQUENCE [LARGE SCALE GENOMIC DNA]</scope>
    <source>
        <strain evidence="2 3">CGMCC 1.6291</strain>
    </source>
</reference>
<dbReference type="Gene3D" id="3.30.1330.60">
    <property type="entry name" value="OmpA-like domain"/>
    <property type="match status" value="1"/>
</dbReference>
<evidence type="ECO:0000313" key="3">
    <source>
        <dbReference type="Proteomes" id="UP000199657"/>
    </source>
</evidence>
<gene>
    <name evidence="2" type="ORF">SAMN04488052_107102</name>
</gene>
<feature type="chain" id="PRO_5011576962" evidence="1">
    <location>
        <begin position="24"/>
        <end position="573"/>
    </location>
</feature>
<dbReference type="RefSeq" id="WP_171909940.1">
    <property type="nucleotide sequence ID" value="NZ_FOEG01000007.1"/>
</dbReference>